<comment type="caution">
    <text evidence="1">The sequence shown here is derived from an EMBL/GenBank/DDBJ whole genome shotgun (WGS) entry which is preliminary data.</text>
</comment>
<sequence length="288" mass="33348">MFFAVDHDANVQFVPEEMRTLVKNSSMCYSVADLMTITKWKQVQTDDRNHRQPVHLITQWYQEVNLRRRRELIIVLHMNVVNEAVTKIHLLQPDGVPCTVEQDVQADPNFPFALLKSKLVVSSLKNFSSERLTIEKAILYANENVQSGYAVLMNLDVFFDQSLILLRNAPMVDCKTAFYLSRYEVDPTITTLGLQCSNKYVGSHDALIFHPPVSSNISVHLPFQMGTWNIEVKIIHEFIQQGYTVRNVCKSLRIWHLHSSQVRHRLMPSDKFIPGNLLYLTMRYPETL</sequence>
<proteinExistence type="predicted"/>
<dbReference type="PANTHER" id="PTHR40743">
    <property type="entry name" value="NUCLEOTIDE-DIPHOSPHO-SUGAR TRANSFERASE CONTAINING PROTEIN"/>
    <property type="match status" value="1"/>
</dbReference>
<accession>A0ABP0T6S2</accession>
<name>A0ABP0T6S2_9BRYO</name>
<reference evidence="1" key="1">
    <citation type="submission" date="2024-02" db="EMBL/GenBank/DDBJ databases">
        <authorList>
            <consortium name="ELIXIR-Norway"/>
            <consortium name="Elixir Norway"/>
        </authorList>
    </citation>
    <scope>NUCLEOTIDE SEQUENCE</scope>
</reference>
<dbReference type="Proteomes" id="UP001497512">
    <property type="component" value="Unassembled WGS sequence"/>
</dbReference>
<keyword evidence="2" id="KW-1185">Reference proteome</keyword>
<organism evidence="1 2">
    <name type="scientific">Sphagnum troendelagicum</name>
    <dbReference type="NCBI Taxonomy" id="128251"/>
    <lineage>
        <taxon>Eukaryota</taxon>
        <taxon>Viridiplantae</taxon>
        <taxon>Streptophyta</taxon>
        <taxon>Embryophyta</taxon>
        <taxon>Bryophyta</taxon>
        <taxon>Sphagnophytina</taxon>
        <taxon>Sphagnopsida</taxon>
        <taxon>Sphagnales</taxon>
        <taxon>Sphagnaceae</taxon>
        <taxon>Sphagnum</taxon>
    </lineage>
</organism>
<dbReference type="PANTHER" id="PTHR40743:SF1">
    <property type="entry name" value="POSSIBLE GLYCOSYLTRANSFERASE"/>
    <property type="match status" value="1"/>
</dbReference>
<evidence type="ECO:0000313" key="2">
    <source>
        <dbReference type="Proteomes" id="UP001497512"/>
    </source>
</evidence>
<gene>
    <name evidence="1" type="ORF">CSSPTR1EN2_LOCUS24010</name>
</gene>
<protein>
    <submittedName>
        <fullName evidence="1">Uncharacterized protein</fullName>
    </submittedName>
</protein>
<evidence type="ECO:0000313" key="1">
    <source>
        <dbReference type="EMBL" id="CAK9188722.1"/>
    </source>
</evidence>
<dbReference type="EMBL" id="CAXANX010000015">
    <property type="protein sequence ID" value="CAK9188722.1"/>
    <property type="molecule type" value="Genomic_DNA"/>
</dbReference>